<dbReference type="InterPro" id="IPR029063">
    <property type="entry name" value="SAM-dependent_MTases_sf"/>
</dbReference>
<dbReference type="GO" id="GO:0008757">
    <property type="term" value="F:S-adenosylmethionine-dependent methyltransferase activity"/>
    <property type="evidence" value="ECO:0007669"/>
    <property type="project" value="TreeGrafter"/>
</dbReference>
<dbReference type="InterPro" id="IPR050362">
    <property type="entry name" value="Cation-dep_OMT"/>
</dbReference>
<evidence type="ECO:0000256" key="3">
    <source>
        <dbReference type="ARBA" id="ARBA00022691"/>
    </source>
</evidence>
<organism evidence="5">
    <name type="scientific">Cunninghamia lanceolata</name>
    <name type="common">China fir</name>
    <name type="synonym">Pinus lanceolata</name>
    <dbReference type="NCBI Taxonomy" id="28977"/>
    <lineage>
        <taxon>Eukaryota</taxon>
        <taxon>Viridiplantae</taxon>
        <taxon>Streptophyta</taxon>
        <taxon>Embryophyta</taxon>
        <taxon>Tracheophyta</taxon>
        <taxon>Spermatophyta</taxon>
        <taxon>Pinopsida</taxon>
        <taxon>Pinidae</taxon>
        <taxon>Conifers II</taxon>
        <taxon>Cupressales</taxon>
        <taxon>Cupressaceae</taxon>
        <taxon>Cunninghamia</taxon>
    </lineage>
</organism>
<dbReference type="GO" id="GO:0008171">
    <property type="term" value="F:O-methyltransferase activity"/>
    <property type="evidence" value="ECO:0007669"/>
    <property type="project" value="InterPro"/>
</dbReference>
<evidence type="ECO:0000256" key="4">
    <source>
        <dbReference type="ARBA" id="ARBA00023453"/>
    </source>
</evidence>
<sequence length="247" mass="27601">MAESNQGKSQNANAQQKLTQKHLLQKDALYQYILQTNVYPREPECLKELRELTANHSRGLMAIPPDEGQFLILLLKLINAKKTIEIGVFTGYSLLCTALALPPDGKVIGIDMNRESYNLGRPIIEKAGVAHKIDFREGLALPILDELIQNEEMQDSFDFAFIDADKVNALNYHERLLNLVKIGGLICYDNTLWSGSVAEAPDAAMSELGRNIRHYTIELNKALAADRRIEISLLPIGDGLTLCRRIS</sequence>
<name>K7YN79_CUNLA</name>
<comment type="similarity">
    <text evidence="4">Belongs to the class I-like SAM-binding methyltransferase superfamily. Cation-dependent O-methyltransferase family.</text>
</comment>
<evidence type="ECO:0000313" key="5">
    <source>
        <dbReference type="EMBL" id="AFX98064.1"/>
    </source>
</evidence>
<protein>
    <submittedName>
        <fullName evidence="5">Caffeoyl-CoA O-methyltransferase</fullName>
    </submittedName>
</protein>
<dbReference type="GO" id="GO:0032259">
    <property type="term" value="P:methylation"/>
    <property type="evidence" value="ECO:0007669"/>
    <property type="project" value="UniProtKB-KW"/>
</dbReference>
<keyword evidence="2 5" id="KW-0808">Transferase</keyword>
<keyword evidence="1 5" id="KW-0489">Methyltransferase</keyword>
<dbReference type="Gene3D" id="3.40.50.150">
    <property type="entry name" value="Vaccinia Virus protein VP39"/>
    <property type="match status" value="1"/>
</dbReference>
<dbReference type="SUPFAM" id="SSF53335">
    <property type="entry name" value="S-adenosyl-L-methionine-dependent methyltransferases"/>
    <property type="match status" value="1"/>
</dbReference>
<dbReference type="InterPro" id="IPR002935">
    <property type="entry name" value="SAM_O-MeTrfase"/>
</dbReference>
<keyword evidence="3" id="KW-0949">S-adenosyl-L-methionine</keyword>
<proteinExistence type="evidence at transcript level"/>
<evidence type="ECO:0000256" key="2">
    <source>
        <dbReference type="ARBA" id="ARBA00022679"/>
    </source>
</evidence>
<evidence type="ECO:0000256" key="1">
    <source>
        <dbReference type="ARBA" id="ARBA00022603"/>
    </source>
</evidence>
<dbReference type="PROSITE" id="PS51682">
    <property type="entry name" value="SAM_OMT_I"/>
    <property type="match status" value="1"/>
</dbReference>
<accession>K7YN79</accession>
<dbReference type="PANTHER" id="PTHR10509">
    <property type="entry name" value="O-METHYLTRANSFERASE-RELATED"/>
    <property type="match status" value="1"/>
</dbReference>
<dbReference type="Pfam" id="PF01596">
    <property type="entry name" value="Methyltransf_3"/>
    <property type="match status" value="1"/>
</dbReference>
<reference evidence="5" key="1">
    <citation type="journal article" date="2012" name="BMC Genomics">
        <title>De novo characterization of the Chinese fir (Cunninghamia lanceolata) transcriptome and analysis of candidate genes involved in cellulose and lignin biosynthesis.</title>
        <authorList>
            <person name="Huang H.H."/>
            <person name="Xu L.L."/>
            <person name="Tong Z.K."/>
            <person name="Lin E.P."/>
            <person name="Liu Q.P."/>
            <person name="Cheng L.J."/>
            <person name="Zhu M.Y."/>
        </authorList>
    </citation>
    <scope>NUCLEOTIDE SEQUENCE</scope>
</reference>
<dbReference type="CDD" id="cd02440">
    <property type="entry name" value="AdoMet_MTases"/>
    <property type="match status" value="1"/>
</dbReference>
<dbReference type="EMBL" id="JQ904036">
    <property type="protein sequence ID" value="AFX98064.1"/>
    <property type="molecule type" value="mRNA"/>
</dbReference>
<dbReference type="PANTHER" id="PTHR10509:SF82">
    <property type="entry name" value="CAFFEOYL-COA O-METHYLTRANSFERASE-LIKE"/>
    <property type="match status" value="1"/>
</dbReference>
<dbReference type="AlphaFoldDB" id="K7YN79"/>
<gene>
    <name evidence="5" type="primary">CCoAOMT1</name>
</gene>